<gene>
    <name evidence="1" type="ORF">BO78DRAFT_419988</name>
</gene>
<protein>
    <submittedName>
        <fullName evidence="1">Uncharacterized protein</fullName>
    </submittedName>
</protein>
<dbReference type="EMBL" id="KZ826361">
    <property type="protein sequence ID" value="PYI05131.1"/>
    <property type="molecule type" value="Genomic_DNA"/>
</dbReference>
<evidence type="ECO:0000313" key="1">
    <source>
        <dbReference type="EMBL" id="PYI05131.1"/>
    </source>
</evidence>
<proteinExistence type="predicted"/>
<keyword evidence="2" id="KW-1185">Reference proteome</keyword>
<dbReference type="VEuPathDB" id="FungiDB:BO78DRAFT_419988"/>
<name>A0A319E565_ASPSB</name>
<dbReference type="AlphaFoldDB" id="A0A319E565"/>
<dbReference type="Proteomes" id="UP000248423">
    <property type="component" value="Unassembled WGS sequence"/>
</dbReference>
<accession>A0A319E565</accession>
<dbReference type="OrthoDB" id="5279008at2759"/>
<organism evidence="1 2">
    <name type="scientific">Aspergillus sclerotiicarbonarius (strain CBS 121057 / IBT 28362)</name>
    <dbReference type="NCBI Taxonomy" id="1448318"/>
    <lineage>
        <taxon>Eukaryota</taxon>
        <taxon>Fungi</taxon>
        <taxon>Dikarya</taxon>
        <taxon>Ascomycota</taxon>
        <taxon>Pezizomycotina</taxon>
        <taxon>Eurotiomycetes</taxon>
        <taxon>Eurotiomycetidae</taxon>
        <taxon>Eurotiales</taxon>
        <taxon>Aspergillaceae</taxon>
        <taxon>Aspergillus</taxon>
        <taxon>Aspergillus subgen. Circumdati</taxon>
    </lineage>
</organism>
<sequence length="405" mass="46457">MIVTNLFRGYFDFSPNCIDDLQQKYAQCVRSQTRPYFRSEPFPLPHKSTVECHAIYQSAVKDHVEVQKRQVLQPALEHCFPSFTNLDSIGLWNVECSVPRLGQRYRGIKKLREQLRFDPLNVVDTGWNHSRFTGTILASLLAAIATTKAKIKEISTCGANEITLMDGRGLHLTPAEKTSLIPILKELQHMNWTCVSSERQLLGEGDAKISQDEANSKEFLLTLAEAAPSLKSLTVFTFEGQPNHDRETLVDKQFLWISQRFHFSRLSALELASIVTTVSAFTTLLRSALPTLTDLRFARIFLRDNRNFPSPKERNDECVREGMKIWREVCTILQDQGSLQTLKFECLGYQNKFIGIRDPNHGPYGTNPLCITDNFACYTRKRAHISFHEWIENLKFTDRYPLPHD</sequence>
<reference evidence="1 2" key="1">
    <citation type="submission" date="2018-02" db="EMBL/GenBank/DDBJ databases">
        <title>The genomes of Aspergillus section Nigri reveals drivers in fungal speciation.</title>
        <authorList>
            <consortium name="DOE Joint Genome Institute"/>
            <person name="Vesth T.C."/>
            <person name="Nybo J."/>
            <person name="Theobald S."/>
            <person name="Brandl J."/>
            <person name="Frisvad J.C."/>
            <person name="Nielsen K.F."/>
            <person name="Lyhne E.K."/>
            <person name="Kogle M.E."/>
            <person name="Kuo A."/>
            <person name="Riley R."/>
            <person name="Clum A."/>
            <person name="Nolan M."/>
            <person name="Lipzen A."/>
            <person name="Salamov A."/>
            <person name="Henrissat B."/>
            <person name="Wiebenga A."/>
            <person name="De vries R.P."/>
            <person name="Grigoriev I.V."/>
            <person name="Mortensen U.H."/>
            <person name="Andersen M.R."/>
            <person name="Baker S.E."/>
        </authorList>
    </citation>
    <scope>NUCLEOTIDE SEQUENCE [LARGE SCALE GENOMIC DNA]</scope>
    <source>
        <strain evidence="1 2">CBS 121057</strain>
    </source>
</reference>
<evidence type="ECO:0000313" key="2">
    <source>
        <dbReference type="Proteomes" id="UP000248423"/>
    </source>
</evidence>